<keyword evidence="2" id="KW-1185">Reference proteome</keyword>
<dbReference type="PROSITE" id="PS51257">
    <property type="entry name" value="PROKAR_LIPOPROTEIN"/>
    <property type="match status" value="1"/>
</dbReference>
<name>A0AAW0W6B4_CHEQU</name>
<comment type="caution">
    <text evidence="1">The sequence shown here is derived from an EMBL/GenBank/DDBJ whole genome shotgun (WGS) entry which is preliminary data.</text>
</comment>
<gene>
    <name evidence="1" type="ORF">OTU49_011205</name>
</gene>
<reference evidence="1 2" key="1">
    <citation type="journal article" date="2024" name="BMC Genomics">
        <title>Genome assembly of redclaw crayfish (Cherax quadricarinatus) provides insights into its immune adaptation and hypoxia tolerance.</title>
        <authorList>
            <person name="Liu Z."/>
            <person name="Zheng J."/>
            <person name="Li H."/>
            <person name="Fang K."/>
            <person name="Wang S."/>
            <person name="He J."/>
            <person name="Zhou D."/>
            <person name="Weng S."/>
            <person name="Chi M."/>
            <person name="Gu Z."/>
            <person name="He J."/>
            <person name="Li F."/>
            <person name="Wang M."/>
        </authorList>
    </citation>
    <scope>NUCLEOTIDE SEQUENCE [LARGE SCALE GENOMIC DNA]</scope>
    <source>
        <strain evidence="1">ZL_2023a</strain>
    </source>
</reference>
<accession>A0AAW0W6B4</accession>
<sequence>MRDNAHHGVSMVAGTWGGCNTWQASKATPIRDSMLKSSLAWNQDQPVLWAYMWPWAIMNVTIHDSYTCLRFPGSLPFPTQRYNDTFIGMRSYREEFKNDGVRSECPMECRPAQHKDWKYC</sequence>
<evidence type="ECO:0000313" key="1">
    <source>
        <dbReference type="EMBL" id="KAK8724677.1"/>
    </source>
</evidence>
<dbReference type="AlphaFoldDB" id="A0AAW0W6B4"/>
<protein>
    <submittedName>
        <fullName evidence="1">Uncharacterized protein</fullName>
    </submittedName>
</protein>
<dbReference type="Proteomes" id="UP001445076">
    <property type="component" value="Unassembled WGS sequence"/>
</dbReference>
<organism evidence="1 2">
    <name type="scientific">Cherax quadricarinatus</name>
    <name type="common">Australian red claw crayfish</name>
    <dbReference type="NCBI Taxonomy" id="27406"/>
    <lineage>
        <taxon>Eukaryota</taxon>
        <taxon>Metazoa</taxon>
        <taxon>Ecdysozoa</taxon>
        <taxon>Arthropoda</taxon>
        <taxon>Crustacea</taxon>
        <taxon>Multicrustacea</taxon>
        <taxon>Malacostraca</taxon>
        <taxon>Eumalacostraca</taxon>
        <taxon>Eucarida</taxon>
        <taxon>Decapoda</taxon>
        <taxon>Pleocyemata</taxon>
        <taxon>Astacidea</taxon>
        <taxon>Parastacoidea</taxon>
        <taxon>Parastacidae</taxon>
        <taxon>Cherax</taxon>
    </lineage>
</organism>
<proteinExistence type="predicted"/>
<dbReference type="EMBL" id="JARKIK010000085">
    <property type="protein sequence ID" value="KAK8724677.1"/>
    <property type="molecule type" value="Genomic_DNA"/>
</dbReference>
<evidence type="ECO:0000313" key="2">
    <source>
        <dbReference type="Proteomes" id="UP001445076"/>
    </source>
</evidence>